<reference evidence="2 3" key="1">
    <citation type="submission" date="2024-04" db="EMBL/GenBank/DDBJ databases">
        <authorList>
            <person name="Waldvogel A.-M."/>
            <person name="Schoenle A."/>
        </authorList>
    </citation>
    <scope>NUCLEOTIDE SEQUENCE [LARGE SCALE GENOMIC DNA]</scope>
</reference>
<protein>
    <submittedName>
        <fullName evidence="2">Uncharacterized protein</fullName>
    </submittedName>
</protein>
<feature type="region of interest" description="Disordered" evidence="1">
    <location>
        <begin position="15"/>
        <end position="71"/>
    </location>
</feature>
<feature type="compositionally biased region" description="Polar residues" evidence="1">
    <location>
        <begin position="41"/>
        <end position="50"/>
    </location>
</feature>
<evidence type="ECO:0000313" key="2">
    <source>
        <dbReference type="EMBL" id="CAL1581504.1"/>
    </source>
</evidence>
<organism evidence="2 3">
    <name type="scientific">Knipowitschia caucasica</name>
    <name type="common">Caucasian dwarf goby</name>
    <name type="synonym">Pomatoschistus caucasicus</name>
    <dbReference type="NCBI Taxonomy" id="637954"/>
    <lineage>
        <taxon>Eukaryota</taxon>
        <taxon>Metazoa</taxon>
        <taxon>Chordata</taxon>
        <taxon>Craniata</taxon>
        <taxon>Vertebrata</taxon>
        <taxon>Euteleostomi</taxon>
        <taxon>Actinopterygii</taxon>
        <taxon>Neopterygii</taxon>
        <taxon>Teleostei</taxon>
        <taxon>Neoteleostei</taxon>
        <taxon>Acanthomorphata</taxon>
        <taxon>Gobiaria</taxon>
        <taxon>Gobiiformes</taxon>
        <taxon>Gobioidei</taxon>
        <taxon>Gobiidae</taxon>
        <taxon>Gobiinae</taxon>
        <taxon>Knipowitschia</taxon>
    </lineage>
</organism>
<keyword evidence="3" id="KW-1185">Reference proteome</keyword>
<name>A0AAV2JVC0_KNICA</name>
<gene>
    <name evidence="2" type="ORF">KC01_LOCUS12259</name>
</gene>
<accession>A0AAV2JVC0</accession>
<sequence length="111" mass="12065">MCAVTFRVVLRSRRGELKQRSGGEERSARALHRRSHRLSDHPTTPRSVMSEQGDARPQSGHGPGFTASWPNTREGVRACRKSAVSITRVLCASAGLLFSVNPVVCHVVTGS</sequence>
<dbReference type="EMBL" id="OZ035837">
    <property type="protein sequence ID" value="CAL1581504.1"/>
    <property type="molecule type" value="Genomic_DNA"/>
</dbReference>
<evidence type="ECO:0000313" key="3">
    <source>
        <dbReference type="Proteomes" id="UP001497482"/>
    </source>
</evidence>
<feature type="compositionally biased region" description="Basic and acidic residues" evidence="1">
    <location>
        <begin position="15"/>
        <end position="28"/>
    </location>
</feature>
<dbReference type="AlphaFoldDB" id="A0AAV2JVC0"/>
<proteinExistence type="predicted"/>
<evidence type="ECO:0000256" key="1">
    <source>
        <dbReference type="SAM" id="MobiDB-lite"/>
    </source>
</evidence>
<dbReference type="Proteomes" id="UP001497482">
    <property type="component" value="Chromosome 15"/>
</dbReference>